<proteinExistence type="predicted"/>
<gene>
    <name evidence="2" type="ORF">ElyMa_005080700</name>
</gene>
<evidence type="ECO:0000313" key="3">
    <source>
        <dbReference type="Proteomes" id="UP000762676"/>
    </source>
</evidence>
<feature type="region of interest" description="Disordered" evidence="1">
    <location>
        <begin position="1"/>
        <end position="39"/>
    </location>
</feature>
<dbReference type="AlphaFoldDB" id="A0AAV4JF20"/>
<comment type="caution">
    <text evidence="2">The sequence shown here is derived from an EMBL/GenBank/DDBJ whole genome shotgun (WGS) entry which is preliminary data.</text>
</comment>
<keyword evidence="3" id="KW-1185">Reference proteome</keyword>
<dbReference type="EMBL" id="BMAT01010166">
    <property type="protein sequence ID" value="GFS21377.1"/>
    <property type="molecule type" value="Genomic_DNA"/>
</dbReference>
<feature type="compositionally biased region" description="Basic and acidic residues" evidence="1">
    <location>
        <begin position="16"/>
        <end position="26"/>
    </location>
</feature>
<dbReference type="Proteomes" id="UP000762676">
    <property type="component" value="Unassembled WGS sequence"/>
</dbReference>
<accession>A0AAV4JF20</accession>
<evidence type="ECO:0000256" key="1">
    <source>
        <dbReference type="SAM" id="MobiDB-lite"/>
    </source>
</evidence>
<reference evidence="2 3" key="1">
    <citation type="journal article" date="2021" name="Elife">
        <title>Chloroplast acquisition without the gene transfer in kleptoplastic sea slugs, Plakobranchus ocellatus.</title>
        <authorList>
            <person name="Maeda T."/>
            <person name="Takahashi S."/>
            <person name="Yoshida T."/>
            <person name="Shimamura S."/>
            <person name="Takaki Y."/>
            <person name="Nagai Y."/>
            <person name="Toyoda A."/>
            <person name="Suzuki Y."/>
            <person name="Arimoto A."/>
            <person name="Ishii H."/>
            <person name="Satoh N."/>
            <person name="Nishiyama T."/>
            <person name="Hasebe M."/>
            <person name="Maruyama T."/>
            <person name="Minagawa J."/>
            <person name="Obokata J."/>
            <person name="Shigenobu S."/>
        </authorList>
    </citation>
    <scope>NUCLEOTIDE SEQUENCE [LARGE SCALE GENOMIC DNA]</scope>
</reference>
<sequence length="472" mass="52536">MPDLQPYALSSDEIEMQSHEGHRQRPENTAPQVSTGGDDFDDACAAYKTAGSVYCTISDAGQILMEDDSDHQRDRKSIPGSDYETNTAIATCKPTQETPNLLETKAHRTSNGKEGLEKGHVYTSLDNGGEEATVNTTKSPVETYNTTTPVIGRINNSQEQQPEPHLKLKPTIENLAPNDVTNVYDDLDAYEKGEENYRDDSVRTDGARIESCHAYTSVDNGWEEGTVNISKSPVETYKTTTPAIGRINIFQEQQEEPQSQLKPANENLASNEVTNVYDDLDPYEKGEENYRDDSVRTDGAGTESCHVYTRLSNGRKEASVEITKSLAETYNTSTQVIDKNVISEEIFLEPRSQVMTANENLAVNVYHELEPYEKVEENYEDGAVEADEAGITSCHVYSRLNNGRKEAHADITKSVAETYNKSSHAVDRNSSCQNLRLEPRLEVKTAKESLDPNEVTSVYHDLAPYDKGKRLP</sequence>
<protein>
    <submittedName>
        <fullName evidence="2">Uncharacterized protein</fullName>
    </submittedName>
</protein>
<name>A0AAV4JF20_9GAST</name>
<evidence type="ECO:0000313" key="2">
    <source>
        <dbReference type="EMBL" id="GFS21377.1"/>
    </source>
</evidence>
<feature type="compositionally biased region" description="Polar residues" evidence="1">
    <location>
        <begin position="83"/>
        <end position="98"/>
    </location>
</feature>
<feature type="region of interest" description="Disordered" evidence="1">
    <location>
        <begin position="66"/>
        <end position="98"/>
    </location>
</feature>
<organism evidence="2 3">
    <name type="scientific">Elysia marginata</name>
    <dbReference type="NCBI Taxonomy" id="1093978"/>
    <lineage>
        <taxon>Eukaryota</taxon>
        <taxon>Metazoa</taxon>
        <taxon>Spiralia</taxon>
        <taxon>Lophotrochozoa</taxon>
        <taxon>Mollusca</taxon>
        <taxon>Gastropoda</taxon>
        <taxon>Heterobranchia</taxon>
        <taxon>Euthyneura</taxon>
        <taxon>Panpulmonata</taxon>
        <taxon>Sacoglossa</taxon>
        <taxon>Placobranchoidea</taxon>
        <taxon>Plakobranchidae</taxon>
        <taxon>Elysia</taxon>
    </lineage>
</organism>